<dbReference type="EMBL" id="CP101988">
    <property type="protein sequence ID" value="UUI75891.1"/>
    <property type="molecule type" value="Genomic_DNA"/>
</dbReference>
<sequence>MTVARARLAAMRRALARDISTVALAAIGVGALLQVLMGGRVLLHACTTADGPLAMLGVRLALLQGGADCPDGTLAMGPADPRGAVLVLSLAVPVLAAHVALGACGLGLTAVMVRVASAAAQVLAGALHRLPSAMASIVPRRPAPAPRPGPVARLRSVRLASPLRRGPPLRLA</sequence>
<keyword evidence="1" id="KW-0472">Membrane</keyword>
<keyword evidence="1" id="KW-0812">Transmembrane</keyword>
<keyword evidence="1" id="KW-1133">Transmembrane helix</keyword>
<accession>A0ABY5L315</accession>
<name>A0ABY5L315_9CELL</name>
<feature type="transmembrane region" description="Helical" evidence="1">
    <location>
        <begin position="84"/>
        <end position="108"/>
    </location>
</feature>
<keyword evidence="3" id="KW-1185">Reference proteome</keyword>
<reference evidence="2 3" key="1">
    <citation type="submission" date="2022-07" db="EMBL/GenBank/DDBJ databases">
        <title>Novel species in genus cellulomonas.</title>
        <authorList>
            <person name="Ye L."/>
        </authorList>
    </citation>
    <scope>NUCLEOTIDE SEQUENCE [LARGE SCALE GENOMIC DNA]</scope>
    <source>
        <strain evidence="3">zg-Y338</strain>
    </source>
</reference>
<protein>
    <submittedName>
        <fullName evidence="2">Uncharacterized protein</fullName>
    </submittedName>
</protein>
<evidence type="ECO:0000313" key="2">
    <source>
        <dbReference type="EMBL" id="UUI75891.1"/>
    </source>
</evidence>
<evidence type="ECO:0000256" key="1">
    <source>
        <dbReference type="SAM" id="Phobius"/>
    </source>
</evidence>
<gene>
    <name evidence="2" type="ORF">NP064_02985</name>
</gene>
<proteinExistence type="predicted"/>
<organism evidence="2 3">
    <name type="scientific">Cellulomonas chengniuliangii</name>
    <dbReference type="NCBI Taxonomy" id="2968084"/>
    <lineage>
        <taxon>Bacteria</taxon>
        <taxon>Bacillati</taxon>
        <taxon>Actinomycetota</taxon>
        <taxon>Actinomycetes</taxon>
        <taxon>Micrococcales</taxon>
        <taxon>Cellulomonadaceae</taxon>
        <taxon>Cellulomonas</taxon>
    </lineage>
</organism>
<evidence type="ECO:0000313" key="3">
    <source>
        <dbReference type="Proteomes" id="UP001316189"/>
    </source>
</evidence>
<dbReference type="RefSeq" id="WP_227567989.1">
    <property type="nucleotide sequence ID" value="NZ_CP101988.1"/>
</dbReference>
<dbReference type="Proteomes" id="UP001316189">
    <property type="component" value="Chromosome"/>
</dbReference>